<accession>A0ACB8BA58</accession>
<keyword evidence="2" id="KW-1185">Reference proteome</keyword>
<proteinExistence type="predicted"/>
<feature type="non-terminal residue" evidence="1">
    <location>
        <position position="184"/>
    </location>
</feature>
<reference evidence="1" key="1">
    <citation type="journal article" date="2021" name="New Phytol.">
        <title>Evolutionary innovations through gain and loss of genes in the ectomycorrhizal Boletales.</title>
        <authorList>
            <person name="Wu G."/>
            <person name="Miyauchi S."/>
            <person name="Morin E."/>
            <person name="Kuo A."/>
            <person name="Drula E."/>
            <person name="Varga T."/>
            <person name="Kohler A."/>
            <person name="Feng B."/>
            <person name="Cao Y."/>
            <person name="Lipzen A."/>
            <person name="Daum C."/>
            <person name="Hundley H."/>
            <person name="Pangilinan J."/>
            <person name="Johnson J."/>
            <person name="Barry K."/>
            <person name="LaButti K."/>
            <person name="Ng V."/>
            <person name="Ahrendt S."/>
            <person name="Min B."/>
            <person name="Choi I.G."/>
            <person name="Park H."/>
            <person name="Plett J.M."/>
            <person name="Magnuson J."/>
            <person name="Spatafora J.W."/>
            <person name="Nagy L.G."/>
            <person name="Henrissat B."/>
            <person name="Grigoriev I.V."/>
            <person name="Yang Z.L."/>
            <person name="Xu J."/>
            <person name="Martin F.M."/>
        </authorList>
    </citation>
    <scope>NUCLEOTIDE SEQUENCE</scope>
    <source>
        <strain evidence="1">KUC20120723A-06</strain>
    </source>
</reference>
<gene>
    <name evidence="1" type="ORF">BV22DRAFT_1037822</name>
</gene>
<organism evidence="1 2">
    <name type="scientific">Leucogyrophana mollusca</name>
    <dbReference type="NCBI Taxonomy" id="85980"/>
    <lineage>
        <taxon>Eukaryota</taxon>
        <taxon>Fungi</taxon>
        <taxon>Dikarya</taxon>
        <taxon>Basidiomycota</taxon>
        <taxon>Agaricomycotina</taxon>
        <taxon>Agaricomycetes</taxon>
        <taxon>Agaricomycetidae</taxon>
        <taxon>Boletales</taxon>
        <taxon>Boletales incertae sedis</taxon>
        <taxon>Leucogyrophana</taxon>
    </lineage>
</organism>
<name>A0ACB8BA58_9AGAM</name>
<evidence type="ECO:0000313" key="2">
    <source>
        <dbReference type="Proteomes" id="UP000790709"/>
    </source>
</evidence>
<sequence>MFLIEHHLGSQITRRGHRASKVLPEKLDPPPQPKWLQSDPAAHFRHTADIHTIAGVDHNHCGQGQRQGGHPHSSEPHLHSVLPANDLPIDGVHAPITMRAVVFSTMRIVLCCASKPSFSSISPCVHSIDESSRQVPRERNVCHRARPLWPSRSLSTALPSPHHIVLPLALHCPLNRFNSCERKI</sequence>
<dbReference type="EMBL" id="MU266497">
    <property type="protein sequence ID" value="KAH7922111.1"/>
    <property type="molecule type" value="Genomic_DNA"/>
</dbReference>
<evidence type="ECO:0000313" key="1">
    <source>
        <dbReference type="EMBL" id="KAH7922111.1"/>
    </source>
</evidence>
<dbReference type="Proteomes" id="UP000790709">
    <property type="component" value="Unassembled WGS sequence"/>
</dbReference>
<comment type="caution">
    <text evidence="1">The sequence shown here is derived from an EMBL/GenBank/DDBJ whole genome shotgun (WGS) entry which is preliminary data.</text>
</comment>
<protein>
    <submittedName>
        <fullName evidence="1">Uncharacterized protein</fullName>
    </submittedName>
</protein>